<sequence>MKAAMLVIFVAICFIISVDCLSVPDAIRQGVKEVDEDIKKLKNVTSEFDHDNVTTTIETKTTHKTQKSNTTTFKPTTTSSSKPVIVVQQDKPNFGQSVIHVIESIPGVQLAKSYVGALFG</sequence>
<name>A0AC34FAR6_9BILA</name>
<protein>
    <submittedName>
        <fullName evidence="2">Uncharacterized protein</fullName>
    </submittedName>
</protein>
<evidence type="ECO:0000313" key="1">
    <source>
        <dbReference type="Proteomes" id="UP000887579"/>
    </source>
</evidence>
<accession>A0AC34FAR6</accession>
<dbReference type="Proteomes" id="UP000887579">
    <property type="component" value="Unplaced"/>
</dbReference>
<organism evidence="1 2">
    <name type="scientific">Panagrolaimus sp. ES5</name>
    <dbReference type="NCBI Taxonomy" id="591445"/>
    <lineage>
        <taxon>Eukaryota</taxon>
        <taxon>Metazoa</taxon>
        <taxon>Ecdysozoa</taxon>
        <taxon>Nematoda</taxon>
        <taxon>Chromadorea</taxon>
        <taxon>Rhabditida</taxon>
        <taxon>Tylenchina</taxon>
        <taxon>Panagrolaimomorpha</taxon>
        <taxon>Panagrolaimoidea</taxon>
        <taxon>Panagrolaimidae</taxon>
        <taxon>Panagrolaimus</taxon>
    </lineage>
</organism>
<reference evidence="2" key="1">
    <citation type="submission" date="2022-11" db="UniProtKB">
        <authorList>
            <consortium name="WormBaseParasite"/>
        </authorList>
    </citation>
    <scope>IDENTIFICATION</scope>
</reference>
<proteinExistence type="predicted"/>
<evidence type="ECO:0000313" key="2">
    <source>
        <dbReference type="WBParaSite" id="ES5_v2.g14165.t1"/>
    </source>
</evidence>
<dbReference type="WBParaSite" id="ES5_v2.g14165.t1">
    <property type="protein sequence ID" value="ES5_v2.g14165.t1"/>
    <property type="gene ID" value="ES5_v2.g14165"/>
</dbReference>